<reference evidence="3 4" key="1">
    <citation type="journal article" date="2009" name="Stand. Genomic Sci.">
        <title>Complete genome sequence of Desulfomicrobium baculatum type strain (X).</title>
        <authorList>
            <person name="Copeland A."/>
            <person name="Spring S."/>
            <person name="Goker M."/>
            <person name="Schneider S."/>
            <person name="Lapidus A."/>
            <person name="Del Rio T.G."/>
            <person name="Tice H."/>
            <person name="Cheng J.F."/>
            <person name="Chen F."/>
            <person name="Nolan M."/>
            <person name="Bruce D."/>
            <person name="Goodwin L."/>
            <person name="Pitluck S."/>
            <person name="Ivanova N."/>
            <person name="Mavrommatis K."/>
            <person name="Ovchinnikova G."/>
            <person name="Pati A."/>
            <person name="Chen A."/>
            <person name="Palaniappan K."/>
            <person name="Land M."/>
            <person name="Hauser L."/>
            <person name="Chang Y.J."/>
            <person name="Jeffries C.C."/>
            <person name="Meincke L."/>
            <person name="Sims D."/>
            <person name="Brettin T."/>
            <person name="Detter J.C."/>
            <person name="Han C."/>
            <person name="Chain P."/>
            <person name="Bristow J."/>
            <person name="Eisen J.A."/>
            <person name="Markowitz V."/>
            <person name="Hugenholtz P."/>
            <person name="Kyrpides N.C."/>
            <person name="Klenk H.P."/>
            <person name="Lucas S."/>
        </authorList>
    </citation>
    <scope>NUCLEOTIDE SEQUENCE [LARGE SCALE GENOMIC DNA]</scope>
    <source>
        <strain evidence="4">DSM 4028 / VKM B-1378 / X</strain>
    </source>
</reference>
<evidence type="ECO:0000256" key="1">
    <source>
        <dbReference type="ARBA" id="ARBA00023125"/>
    </source>
</evidence>
<dbReference type="KEGG" id="dba:Dbac_2571"/>
<dbReference type="Pfam" id="PF01381">
    <property type="entry name" value="HTH_3"/>
    <property type="match status" value="1"/>
</dbReference>
<dbReference type="eggNOG" id="COG3093">
    <property type="taxonomic scope" value="Bacteria"/>
</dbReference>
<dbReference type="CDD" id="cd00093">
    <property type="entry name" value="HTH_XRE"/>
    <property type="match status" value="1"/>
</dbReference>
<gene>
    <name evidence="3" type="ordered locus">Dbac_2571</name>
</gene>
<dbReference type="EMBL" id="CP001629">
    <property type="protein sequence ID" value="ACU90648.1"/>
    <property type="molecule type" value="Genomic_DNA"/>
</dbReference>
<dbReference type="NCBIfam" id="TIGR02607">
    <property type="entry name" value="antidote_HigA"/>
    <property type="match status" value="1"/>
</dbReference>
<dbReference type="OrthoDB" id="9798100at2"/>
<evidence type="ECO:0000259" key="2">
    <source>
        <dbReference type="PROSITE" id="PS50943"/>
    </source>
</evidence>
<protein>
    <submittedName>
        <fullName evidence="3">Plasmid maintenance system antidote protein, XRE family</fullName>
    </submittedName>
</protein>
<dbReference type="RefSeq" id="WP_015774737.1">
    <property type="nucleotide sequence ID" value="NC_013173.1"/>
</dbReference>
<name>C7LSA0_DESBD</name>
<keyword evidence="4" id="KW-1185">Reference proteome</keyword>
<dbReference type="Gene3D" id="1.10.260.40">
    <property type="entry name" value="lambda repressor-like DNA-binding domains"/>
    <property type="match status" value="1"/>
</dbReference>
<dbReference type="GO" id="GO:0003677">
    <property type="term" value="F:DNA binding"/>
    <property type="evidence" value="ECO:0007669"/>
    <property type="project" value="UniProtKB-KW"/>
</dbReference>
<evidence type="ECO:0000313" key="4">
    <source>
        <dbReference type="Proteomes" id="UP000002216"/>
    </source>
</evidence>
<proteinExistence type="predicted"/>
<dbReference type="InterPro" id="IPR001387">
    <property type="entry name" value="Cro/C1-type_HTH"/>
</dbReference>
<sequence>MQNRTRKPSHPGGILLRMYLEPLKLTVTAVAGHLGVSRKHLSNLVNEKVGITPDMAMRLSRAFATSPDLWMNMQKTRDLWEAEHERTGWEAVTPLPGVQDVSGVDAAAD</sequence>
<dbReference type="STRING" id="525897.Dbac_2571"/>
<dbReference type="HOGENOM" id="CLU_140230_3_2_7"/>
<dbReference type="SUPFAM" id="SSF47413">
    <property type="entry name" value="lambda repressor-like DNA-binding domains"/>
    <property type="match status" value="1"/>
</dbReference>
<organism evidence="3 4">
    <name type="scientific">Desulfomicrobium baculatum (strain DSM 4028 / VKM B-1378 / X)</name>
    <name type="common">Desulfovibrio baculatus</name>
    <dbReference type="NCBI Taxonomy" id="525897"/>
    <lineage>
        <taxon>Bacteria</taxon>
        <taxon>Pseudomonadati</taxon>
        <taxon>Thermodesulfobacteriota</taxon>
        <taxon>Desulfovibrionia</taxon>
        <taxon>Desulfovibrionales</taxon>
        <taxon>Desulfomicrobiaceae</taxon>
        <taxon>Desulfomicrobium</taxon>
    </lineage>
</organism>
<dbReference type="PANTHER" id="PTHR36924:SF1">
    <property type="entry name" value="ANTITOXIN HIGA-1"/>
    <property type="match status" value="1"/>
</dbReference>
<dbReference type="InterPro" id="IPR010982">
    <property type="entry name" value="Lambda_DNA-bd_dom_sf"/>
</dbReference>
<dbReference type="InterPro" id="IPR013430">
    <property type="entry name" value="Toxin_antidote_HigA"/>
</dbReference>
<feature type="domain" description="HTH cro/C1-type" evidence="2">
    <location>
        <begin position="16"/>
        <end position="70"/>
    </location>
</feature>
<dbReference type="Proteomes" id="UP000002216">
    <property type="component" value="Chromosome"/>
</dbReference>
<evidence type="ECO:0000313" key="3">
    <source>
        <dbReference type="EMBL" id="ACU90648.1"/>
    </source>
</evidence>
<dbReference type="PROSITE" id="PS50943">
    <property type="entry name" value="HTH_CROC1"/>
    <property type="match status" value="1"/>
</dbReference>
<dbReference type="SMART" id="SM00530">
    <property type="entry name" value="HTH_XRE"/>
    <property type="match status" value="1"/>
</dbReference>
<accession>C7LSA0</accession>
<keyword evidence="1" id="KW-0238">DNA-binding</keyword>
<dbReference type="AlphaFoldDB" id="C7LSA0"/>
<dbReference type="PANTHER" id="PTHR36924">
    <property type="entry name" value="ANTITOXIN HIGA-1"/>
    <property type="match status" value="1"/>
</dbReference>